<evidence type="ECO:0000313" key="3">
    <source>
        <dbReference type="Proteomes" id="UP000320293"/>
    </source>
</evidence>
<dbReference type="EMBL" id="SFBF01000389">
    <property type="protein sequence ID" value="TRU41935.1"/>
    <property type="molecule type" value="Genomic_DNA"/>
</dbReference>
<dbReference type="AlphaFoldDB" id="A0A552F5E5"/>
<dbReference type="Proteomes" id="UP000320293">
    <property type="component" value="Unassembled WGS sequence"/>
</dbReference>
<organism evidence="2 3">
    <name type="scientific">Microcystis aeruginosa Ma_QC_Ca_00000000_S207</name>
    <dbReference type="NCBI Taxonomy" id="2486251"/>
    <lineage>
        <taxon>Bacteria</taxon>
        <taxon>Bacillati</taxon>
        <taxon>Cyanobacteriota</taxon>
        <taxon>Cyanophyceae</taxon>
        <taxon>Oscillatoriophycideae</taxon>
        <taxon>Chroococcales</taxon>
        <taxon>Microcystaceae</taxon>
        <taxon>Microcystis</taxon>
    </lineage>
</organism>
<proteinExistence type="predicted"/>
<reference evidence="2 3" key="1">
    <citation type="submission" date="2019-01" db="EMBL/GenBank/DDBJ databases">
        <title>Coherence of Microcystis species and biogeography revealed through population genomics.</title>
        <authorList>
            <person name="Perez-Carrascal O.M."/>
            <person name="Terrat Y."/>
            <person name="Giani A."/>
            <person name="Fortin N."/>
            <person name="Tromas N."/>
            <person name="Shapiro B.J."/>
        </authorList>
    </citation>
    <scope>NUCLEOTIDE SEQUENCE [LARGE SCALE GENOMIC DNA]</scope>
    <source>
        <strain evidence="2">Ma_QC_Ca_00000000_S207</strain>
    </source>
</reference>
<sequence>MTPTTTEKLFQQTLVSLLVDIYPDSNHLYLLVLDQESDYYVWEIAKIQDYIIVTKDSDFNELLILKGFLHKVIWIRLGNCSTKTIESLLRDNYEAILSFEGDQNLGIIALS</sequence>
<dbReference type="InterPro" id="IPR041049">
    <property type="entry name" value="DUF5615"/>
</dbReference>
<dbReference type="Pfam" id="PF18480">
    <property type="entry name" value="DUF5615"/>
    <property type="match status" value="1"/>
</dbReference>
<gene>
    <name evidence="2" type="ORF">EWV91_20850</name>
</gene>
<protein>
    <recommendedName>
        <fullName evidence="1">DUF5615 domain-containing protein</fullName>
    </recommendedName>
</protein>
<comment type="caution">
    <text evidence="2">The sequence shown here is derived from an EMBL/GenBank/DDBJ whole genome shotgun (WGS) entry which is preliminary data.</text>
</comment>
<accession>A0A552F5E5</accession>
<name>A0A552F5E5_MICAE</name>
<evidence type="ECO:0000313" key="2">
    <source>
        <dbReference type="EMBL" id="TRU41935.1"/>
    </source>
</evidence>
<evidence type="ECO:0000259" key="1">
    <source>
        <dbReference type="Pfam" id="PF18480"/>
    </source>
</evidence>
<feature type="domain" description="DUF5615" evidence="1">
    <location>
        <begin position="11"/>
        <end position="109"/>
    </location>
</feature>